<dbReference type="EMBL" id="FN655183">
    <property type="protein sequence ID" value="CBY38315.1"/>
    <property type="molecule type" value="Genomic_DNA"/>
</dbReference>
<dbReference type="EMBL" id="FN654546">
    <property type="protein sequence ID" value="CBY34804.1"/>
    <property type="molecule type" value="Genomic_DNA"/>
</dbReference>
<feature type="compositionally biased region" description="Polar residues" evidence="1">
    <location>
        <begin position="108"/>
        <end position="128"/>
    </location>
</feature>
<dbReference type="Proteomes" id="UP000011014">
    <property type="component" value="Unassembled WGS sequence"/>
</dbReference>
<dbReference type="AlphaFoldDB" id="E4YH30"/>
<name>E4YH30_OIKDI</name>
<dbReference type="InterPro" id="IPR027814">
    <property type="entry name" value="DUF4562"/>
</dbReference>
<reference evidence="2" key="1">
    <citation type="journal article" date="2010" name="Science">
        <title>Plasticity of animal genome architecture unmasked by rapid evolution of a pelagic tunicate.</title>
        <authorList>
            <person name="Denoeud F."/>
            <person name="Henriet S."/>
            <person name="Mungpakdee S."/>
            <person name="Aury J.M."/>
            <person name="Da Silva C."/>
            <person name="Brinkmann H."/>
            <person name="Mikhaleva J."/>
            <person name="Olsen L.C."/>
            <person name="Jubin C."/>
            <person name="Canestro C."/>
            <person name="Bouquet J.M."/>
            <person name="Danks G."/>
            <person name="Poulain J."/>
            <person name="Campsteijn C."/>
            <person name="Adamski M."/>
            <person name="Cross I."/>
            <person name="Yadetie F."/>
            <person name="Muffato M."/>
            <person name="Louis A."/>
            <person name="Butcher S."/>
            <person name="Tsagkogeorga G."/>
            <person name="Konrad A."/>
            <person name="Singh S."/>
            <person name="Jensen M.F."/>
            <person name="Cong E.H."/>
            <person name="Eikeseth-Otteraa H."/>
            <person name="Noel B."/>
            <person name="Anthouard V."/>
            <person name="Porcel B.M."/>
            <person name="Kachouri-Lafond R."/>
            <person name="Nishino A."/>
            <person name="Ugolini M."/>
            <person name="Chourrout P."/>
            <person name="Nishida H."/>
            <person name="Aasland R."/>
            <person name="Huzurbazar S."/>
            <person name="Westhof E."/>
            <person name="Delsuc F."/>
            <person name="Lehrach H."/>
            <person name="Reinhardt R."/>
            <person name="Weissenbach J."/>
            <person name="Roy S.W."/>
            <person name="Artiguenave F."/>
            <person name="Postlethwait J.H."/>
            <person name="Manak J.R."/>
            <person name="Thompson E.M."/>
            <person name="Jaillon O."/>
            <person name="Du Pasquier L."/>
            <person name="Boudinot P."/>
            <person name="Liberles D.A."/>
            <person name="Volff J.N."/>
            <person name="Philippe H."/>
            <person name="Lenhard B."/>
            <person name="Roest Crollius H."/>
            <person name="Wincker P."/>
            <person name="Chourrout D."/>
        </authorList>
    </citation>
    <scope>NUCLEOTIDE SEQUENCE [LARGE SCALE GENOMIC DNA]</scope>
</reference>
<protein>
    <submittedName>
        <fullName evidence="2">Uncharacterized protein</fullName>
    </submittedName>
</protein>
<feature type="region of interest" description="Disordered" evidence="1">
    <location>
        <begin position="90"/>
        <end position="128"/>
    </location>
</feature>
<sequence>MSEFGGRMLFSGANYRRDHQVKVNPPLSEIGYLTRDDPKNPSKKYRKNESAGEIGWAVENLCPEEQQKPTNIDGKFFGFTKGIFRRAADLRASHRHQSPYSEPLKTTKLPSPLNNTKPRITNATNASP</sequence>
<evidence type="ECO:0000313" key="2">
    <source>
        <dbReference type="EMBL" id="CBY34804.1"/>
    </source>
</evidence>
<gene>
    <name evidence="2" type="ORF">GSOID_T00024841001</name>
    <name evidence="3" type="ORF">GSOID_T00032246001</name>
</gene>
<feature type="region of interest" description="Disordered" evidence="1">
    <location>
        <begin position="15"/>
        <end position="50"/>
    </location>
</feature>
<evidence type="ECO:0000256" key="1">
    <source>
        <dbReference type="SAM" id="MobiDB-lite"/>
    </source>
</evidence>
<dbReference type="Pfam" id="PF15123">
    <property type="entry name" value="DUF4562"/>
    <property type="match status" value="1"/>
</dbReference>
<accession>E4YH30</accession>
<organism evidence="2">
    <name type="scientific">Oikopleura dioica</name>
    <name type="common">Tunicate</name>
    <dbReference type="NCBI Taxonomy" id="34765"/>
    <lineage>
        <taxon>Eukaryota</taxon>
        <taxon>Metazoa</taxon>
        <taxon>Chordata</taxon>
        <taxon>Tunicata</taxon>
        <taxon>Appendicularia</taxon>
        <taxon>Copelata</taxon>
        <taxon>Oikopleuridae</taxon>
        <taxon>Oikopleura</taxon>
    </lineage>
</organism>
<evidence type="ECO:0000313" key="3">
    <source>
        <dbReference type="EMBL" id="CBY38315.1"/>
    </source>
</evidence>
<proteinExistence type="predicted"/>